<dbReference type="GO" id="GO:0043565">
    <property type="term" value="F:sequence-specific DNA binding"/>
    <property type="evidence" value="ECO:0007669"/>
    <property type="project" value="InterPro"/>
</dbReference>
<feature type="domain" description="HTH araC/xylS-type" evidence="4">
    <location>
        <begin position="207"/>
        <end position="305"/>
    </location>
</feature>
<keyword evidence="3" id="KW-0804">Transcription</keyword>
<dbReference type="PRINTS" id="PR00032">
    <property type="entry name" value="HTHARAC"/>
</dbReference>
<keyword evidence="6" id="KW-1185">Reference proteome</keyword>
<dbReference type="SMART" id="SM00342">
    <property type="entry name" value="HTH_ARAC"/>
    <property type="match status" value="1"/>
</dbReference>
<accession>A0A859QFI2</accession>
<dbReference type="PANTHER" id="PTHR46796:SF14">
    <property type="entry name" value="TRANSCRIPTIONAL REGULATORY PROTEIN"/>
    <property type="match status" value="1"/>
</dbReference>
<evidence type="ECO:0000313" key="5">
    <source>
        <dbReference type="EMBL" id="QLL63952.1"/>
    </source>
</evidence>
<keyword evidence="2" id="KW-0238">DNA-binding</keyword>
<sequence>MEESISREDGMVSLDELSKREGVDLVDMAGINASWPMPVAIWNAPHGFDTSARPDHQPCCVIALRLSGSLVHRVGSGSEKRERLRPRGFSVHPARRDLRFVAPSAIRFAHIYVSDTFLRDVAGLAAYPTLDEGDLGESDRVMYEDSEMMFNLESYVRRAFEAADRPTKFEMESRANLIALRLLQHSLGLRHDDSASAKGELAAWQVRRVCTYLEENFDRVVRLEELADLLGVSKEHLCRGFHRATGKPPVQWQLSKRMEVACRLLSTTQASLTSIAQDVGYAGQSSFGNAFREIIGMTPCEYRRGHLSPGN</sequence>
<evidence type="ECO:0000256" key="1">
    <source>
        <dbReference type="ARBA" id="ARBA00023015"/>
    </source>
</evidence>
<dbReference type="Pfam" id="PF12833">
    <property type="entry name" value="HTH_18"/>
    <property type="match status" value="1"/>
</dbReference>
<keyword evidence="1" id="KW-0805">Transcription regulation</keyword>
<evidence type="ECO:0000256" key="2">
    <source>
        <dbReference type="ARBA" id="ARBA00023125"/>
    </source>
</evidence>
<dbReference type="InterPro" id="IPR018062">
    <property type="entry name" value="HTH_AraC-typ_CS"/>
</dbReference>
<reference evidence="5 6" key="1">
    <citation type="submission" date="2019-06" db="EMBL/GenBank/DDBJ databases">
        <title>Complete genome sequence of Ensifer mexicanus ITTG R7 isolated from nodules of Acacia angustissima (Mill.) Kuntze.</title>
        <authorList>
            <person name="Rincon-Rosales R."/>
            <person name="Rogel M.A."/>
            <person name="Guerrero G."/>
            <person name="Rincon-Molina C.I."/>
            <person name="Lopez-Lopez A."/>
            <person name="Martinez-Romero E."/>
        </authorList>
    </citation>
    <scope>NUCLEOTIDE SEQUENCE [LARGE SCALE GENOMIC DNA]</scope>
    <source>
        <strain evidence="5 6">ITTG R7</strain>
        <plasmid evidence="6">pemeittgr7a</plasmid>
    </source>
</reference>
<dbReference type="Proteomes" id="UP000510721">
    <property type="component" value="Plasmid pEmeITTGR7a"/>
</dbReference>
<geneLocation type="plasmid" evidence="6">
    <name>pemeittgr7a</name>
</geneLocation>
<dbReference type="InterPro" id="IPR018060">
    <property type="entry name" value="HTH_AraC"/>
</dbReference>
<evidence type="ECO:0000259" key="4">
    <source>
        <dbReference type="PROSITE" id="PS01124"/>
    </source>
</evidence>
<evidence type="ECO:0000313" key="6">
    <source>
        <dbReference type="Proteomes" id="UP000510721"/>
    </source>
</evidence>
<dbReference type="KEGG" id="emx:FKV68_20945"/>
<dbReference type="GO" id="GO:0003700">
    <property type="term" value="F:DNA-binding transcription factor activity"/>
    <property type="evidence" value="ECO:0007669"/>
    <property type="project" value="InterPro"/>
</dbReference>
<dbReference type="EMBL" id="CP041239">
    <property type="protein sequence ID" value="QLL63952.1"/>
    <property type="molecule type" value="Genomic_DNA"/>
</dbReference>
<dbReference type="InterPro" id="IPR009057">
    <property type="entry name" value="Homeodomain-like_sf"/>
</dbReference>
<dbReference type="SUPFAM" id="SSF46689">
    <property type="entry name" value="Homeodomain-like"/>
    <property type="match status" value="2"/>
</dbReference>
<dbReference type="InterPro" id="IPR020449">
    <property type="entry name" value="Tscrpt_reg_AraC-type_HTH"/>
</dbReference>
<proteinExistence type="predicted"/>
<dbReference type="PROSITE" id="PS00041">
    <property type="entry name" value="HTH_ARAC_FAMILY_1"/>
    <property type="match status" value="1"/>
</dbReference>
<keyword evidence="5" id="KW-0614">Plasmid</keyword>
<dbReference type="PROSITE" id="PS01124">
    <property type="entry name" value="HTH_ARAC_FAMILY_2"/>
    <property type="match status" value="1"/>
</dbReference>
<dbReference type="Gene3D" id="1.10.10.60">
    <property type="entry name" value="Homeodomain-like"/>
    <property type="match status" value="2"/>
</dbReference>
<organism evidence="5 6">
    <name type="scientific">Sinorhizobium mexicanum</name>
    <dbReference type="NCBI Taxonomy" id="375549"/>
    <lineage>
        <taxon>Bacteria</taxon>
        <taxon>Pseudomonadati</taxon>
        <taxon>Pseudomonadota</taxon>
        <taxon>Alphaproteobacteria</taxon>
        <taxon>Hyphomicrobiales</taxon>
        <taxon>Rhizobiaceae</taxon>
        <taxon>Sinorhizobium/Ensifer group</taxon>
        <taxon>Sinorhizobium</taxon>
    </lineage>
</organism>
<protein>
    <submittedName>
        <fullName evidence="5">Helix-turn-helix transcriptional regulator</fullName>
    </submittedName>
</protein>
<dbReference type="InterPro" id="IPR050204">
    <property type="entry name" value="AraC_XylS_family_regulators"/>
</dbReference>
<evidence type="ECO:0000256" key="3">
    <source>
        <dbReference type="ARBA" id="ARBA00023163"/>
    </source>
</evidence>
<name>A0A859QFI2_9HYPH</name>
<dbReference type="PANTHER" id="PTHR46796">
    <property type="entry name" value="HTH-TYPE TRANSCRIPTIONAL ACTIVATOR RHAS-RELATED"/>
    <property type="match status" value="1"/>
</dbReference>
<gene>
    <name evidence="5" type="ORF">FKV68_20945</name>
</gene>
<dbReference type="AlphaFoldDB" id="A0A859QFI2"/>